<dbReference type="EMBL" id="LSRL02013512">
    <property type="protein sequence ID" value="TDG38068.1"/>
    <property type="molecule type" value="Genomic_DNA"/>
</dbReference>
<sequence length="105" mass="11789">MLTSFLITGHGSLNAFLHARGLSETAGCLCGNPSEDWQHVLCVCPLYADVRDLDGLRIQQSTSGDWIVAETLMNQDSMELLENYARTIFSRRRTLRHGQPMPDTH</sequence>
<reference evidence="1 2" key="1">
    <citation type="journal article" date="2019" name="J. Hered.">
        <title>An Improved Genome Assembly for Drosophila navojoa, the Basal Species in the mojavensis Cluster.</title>
        <authorList>
            <person name="Vanderlinde T."/>
            <person name="Dupim E.G."/>
            <person name="Nazario-Yepiz N.O."/>
            <person name="Carvalho A.B."/>
        </authorList>
    </citation>
    <scope>NUCLEOTIDE SEQUENCE [LARGE SCALE GENOMIC DNA]</scope>
    <source>
        <strain evidence="1">Navoj_Jal97</strain>
        <tissue evidence="1">Whole organism</tissue>
    </source>
</reference>
<dbReference type="AlphaFoldDB" id="A0A484AMS9"/>
<comment type="caution">
    <text evidence="1">The sequence shown here is derived from an EMBL/GenBank/DDBJ whole genome shotgun (WGS) entry which is preliminary data.</text>
</comment>
<name>A0A484AMS9_DRONA</name>
<keyword evidence="2" id="KW-1185">Reference proteome</keyword>
<accession>A0A484AMS9</accession>
<evidence type="ECO:0000313" key="2">
    <source>
        <dbReference type="Proteomes" id="UP000295192"/>
    </source>
</evidence>
<evidence type="ECO:0000313" key="1">
    <source>
        <dbReference type="EMBL" id="TDG38068.1"/>
    </source>
</evidence>
<dbReference type="Proteomes" id="UP000295192">
    <property type="component" value="Unassembled WGS sequence"/>
</dbReference>
<evidence type="ECO:0008006" key="3">
    <source>
        <dbReference type="Google" id="ProtNLM"/>
    </source>
</evidence>
<proteinExistence type="predicted"/>
<protein>
    <recommendedName>
        <fullName evidence="3">Reverse transcriptase zinc-binding domain-containing protein</fullName>
    </recommendedName>
</protein>
<organism evidence="1 2">
    <name type="scientific">Drosophila navojoa</name>
    <name type="common">Fruit fly</name>
    <dbReference type="NCBI Taxonomy" id="7232"/>
    <lineage>
        <taxon>Eukaryota</taxon>
        <taxon>Metazoa</taxon>
        <taxon>Ecdysozoa</taxon>
        <taxon>Arthropoda</taxon>
        <taxon>Hexapoda</taxon>
        <taxon>Insecta</taxon>
        <taxon>Pterygota</taxon>
        <taxon>Neoptera</taxon>
        <taxon>Endopterygota</taxon>
        <taxon>Diptera</taxon>
        <taxon>Brachycera</taxon>
        <taxon>Muscomorpha</taxon>
        <taxon>Ephydroidea</taxon>
        <taxon>Drosophilidae</taxon>
        <taxon>Drosophila</taxon>
    </lineage>
</organism>
<gene>
    <name evidence="1" type="ORF">AWZ03_015510</name>
</gene>